<feature type="transmembrane region" description="Helical" evidence="1">
    <location>
        <begin position="144"/>
        <end position="167"/>
    </location>
</feature>
<feature type="transmembrane region" description="Helical" evidence="1">
    <location>
        <begin position="263"/>
        <end position="286"/>
    </location>
</feature>
<dbReference type="PANTHER" id="PTHR23028:SF53">
    <property type="entry name" value="ACYL_TRANSF_3 DOMAIN-CONTAINING PROTEIN"/>
    <property type="match status" value="1"/>
</dbReference>
<keyword evidence="1" id="KW-1133">Transmembrane helix</keyword>
<keyword evidence="3" id="KW-0012">Acyltransferase</keyword>
<dbReference type="EMBL" id="ACKZ01000012">
    <property type="protein sequence ID" value="EEW37703.1"/>
    <property type="molecule type" value="Genomic_DNA"/>
</dbReference>
<dbReference type="HOGENOM" id="CLU_005679_11_2_9"/>
<dbReference type="RefSeq" id="WP_005605633.1">
    <property type="nucleotide sequence ID" value="NZ_CP102283.1"/>
</dbReference>
<evidence type="ECO:0000256" key="1">
    <source>
        <dbReference type="SAM" id="Phobius"/>
    </source>
</evidence>
<dbReference type="AlphaFoldDB" id="C8NEZ4"/>
<keyword evidence="4" id="KW-1185">Reference proteome</keyword>
<dbReference type="STRING" id="638301.HMPREF0444_0489"/>
<accession>C8NEZ4</accession>
<feature type="transmembrane region" description="Helical" evidence="1">
    <location>
        <begin position="241"/>
        <end position="257"/>
    </location>
</feature>
<keyword evidence="3" id="KW-0808">Transferase</keyword>
<evidence type="ECO:0000259" key="2">
    <source>
        <dbReference type="Pfam" id="PF01757"/>
    </source>
</evidence>
<protein>
    <submittedName>
        <fullName evidence="3">Acyltransferase</fullName>
    </submittedName>
</protein>
<dbReference type="GO" id="GO:0016020">
    <property type="term" value="C:membrane"/>
    <property type="evidence" value="ECO:0007669"/>
    <property type="project" value="TreeGrafter"/>
</dbReference>
<dbReference type="Pfam" id="PF01757">
    <property type="entry name" value="Acyl_transf_3"/>
    <property type="match status" value="1"/>
</dbReference>
<feature type="transmembrane region" description="Helical" evidence="1">
    <location>
        <begin position="374"/>
        <end position="396"/>
    </location>
</feature>
<feature type="transmembrane region" description="Helical" evidence="1">
    <location>
        <begin position="12"/>
        <end position="33"/>
    </location>
</feature>
<feature type="transmembrane region" description="Helical" evidence="1">
    <location>
        <begin position="79"/>
        <end position="99"/>
    </location>
</feature>
<feature type="transmembrane region" description="Helical" evidence="1">
    <location>
        <begin position="174"/>
        <end position="194"/>
    </location>
</feature>
<dbReference type="GO" id="GO:0016747">
    <property type="term" value="F:acyltransferase activity, transferring groups other than amino-acyl groups"/>
    <property type="evidence" value="ECO:0007669"/>
    <property type="project" value="InterPro"/>
</dbReference>
<dbReference type="SUPFAM" id="SSF52266">
    <property type="entry name" value="SGNH hydrolase"/>
    <property type="match status" value="1"/>
</dbReference>
<dbReference type="InterPro" id="IPR002656">
    <property type="entry name" value="Acyl_transf_3_dom"/>
</dbReference>
<dbReference type="PANTHER" id="PTHR23028">
    <property type="entry name" value="ACETYLTRANSFERASE"/>
    <property type="match status" value="1"/>
</dbReference>
<dbReference type="GO" id="GO:0009103">
    <property type="term" value="P:lipopolysaccharide biosynthetic process"/>
    <property type="evidence" value="ECO:0007669"/>
    <property type="project" value="TreeGrafter"/>
</dbReference>
<proteinExistence type="predicted"/>
<evidence type="ECO:0000313" key="3">
    <source>
        <dbReference type="EMBL" id="EEW37703.1"/>
    </source>
</evidence>
<feature type="domain" description="Acyltransferase 3" evidence="2">
    <location>
        <begin position="14"/>
        <end position="345"/>
    </location>
</feature>
<dbReference type="GeneID" id="78413178"/>
<name>C8NEZ4_9LACT</name>
<organism evidence="3 4">
    <name type="scientific">Granulicatella adiacens ATCC 49175</name>
    <dbReference type="NCBI Taxonomy" id="638301"/>
    <lineage>
        <taxon>Bacteria</taxon>
        <taxon>Bacillati</taxon>
        <taxon>Bacillota</taxon>
        <taxon>Bacilli</taxon>
        <taxon>Lactobacillales</taxon>
        <taxon>Carnobacteriaceae</taxon>
        <taxon>Granulicatella</taxon>
    </lineage>
</organism>
<keyword evidence="1" id="KW-0472">Membrane</keyword>
<evidence type="ECO:0000313" key="4">
    <source>
        <dbReference type="Proteomes" id="UP000005926"/>
    </source>
</evidence>
<dbReference type="Proteomes" id="UP000005926">
    <property type="component" value="Unassembled WGS sequence"/>
</dbReference>
<feature type="transmembrane region" description="Helical" evidence="1">
    <location>
        <begin position="332"/>
        <end position="353"/>
    </location>
</feature>
<gene>
    <name evidence="3" type="ORF">HMPREF0444_0489</name>
</gene>
<keyword evidence="1" id="KW-0812">Transmembrane</keyword>
<feature type="transmembrane region" description="Helical" evidence="1">
    <location>
        <begin position="39"/>
        <end position="59"/>
    </location>
</feature>
<dbReference type="eggNOG" id="COG1835">
    <property type="taxonomic scope" value="Bacteria"/>
</dbReference>
<sequence>MIDRSEMEKRFYVSSFDGLRAIGILSIIIYHLYSYRLPGGFLGLDIFLILAGYFMTNRLMTSLMNDGKIPLKQFLLKRLARIALPLIAMLVLVFIYITLFQNEMLVNLRGSFTSSLVFLNNWWQILRAQTFIPNLLTENPFEHLWYISLAFQFYLLWPIVFAVLSLFVKKHNTLFVAIVVLATASFGLMLFSYKGADSLTYVTMSTWTRLFSMLIGSCTALLYPLDRFQKEHKSRLPYEQYLRLIPIVLMFILLFTLGRNEDITYRGGMLLFDLTVAAVILMSLHPKVGTGILFRFKPLTVIGRRSLSYYLWFLPIIVLYQAKMGIIGSSSLIHGIIQLVLILFFGEVWYQVFEKRRYLQMARKIMGLLNEKTAFGKQIFFGICAVPLIILAVGLVQSTSKLSEQEATLTELIHTNQTIVDNTQQTDKKLLKTINNVVGLTREETVFSSNSSITFIGDQSLLAIANELTTIYPNAVMHATTIAQVTDLSSTINELKSKNQLNDIVVLMFGANSAFTKGQLERELKRIGMEKQIFLVTTTTSKTWREDVNNVYASVSEKYSNVHVLDWNEYSKDQDWFYSHKSYVTEVGAHEEALFFAKKIYETLRGN</sequence>
<feature type="transmembrane region" description="Helical" evidence="1">
    <location>
        <begin position="307"/>
        <end position="326"/>
    </location>
</feature>
<comment type="caution">
    <text evidence="3">The sequence shown here is derived from an EMBL/GenBank/DDBJ whole genome shotgun (WGS) entry which is preliminary data.</text>
</comment>
<reference evidence="3 4" key="1">
    <citation type="submission" date="2009-08" db="EMBL/GenBank/DDBJ databases">
        <authorList>
            <person name="Muzny D."/>
            <person name="Qin X."/>
            <person name="Deng J."/>
            <person name="Jiang H."/>
            <person name="Liu Y."/>
            <person name="Qu J."/>
            <person name="Song X.-Z."/>
            <person name="Zhang L."/>
            <person name="Thornton R."/>
            <person name="Coyle M."/>
            <person name="Francisco L."/>
            <person name="Jackson L."/>
            <person name="Javaid M."/>
            <person name="Korchina V."/>
            <person name="Kovar C."/>
            <person name="Mata R."/>
            <person name="Mathew T."/>
            <person name="Ngo R."/>
            <person name="Nguyen L."/>
            <person name="Nguyen N."/>
            <person name="Okwuonu G."/>
            <person name="Ongeri F."/>
            <person name="Pham C."/>
            <person name="Simmons D."/>
            <person name="Wilczek-Boney K."/>
            <person name="Hale W."/>
            <person name="Jakkamsetti A."/>
            <person name="Pham P."/>
            <person name="Ruth R."/>
            <person name="San Lucas F."/>
            <person name="Warren J."/>
            <person name="Zhang J."/>
            <person name="Zhao Z."/>
            <person name="Zhou C."/>
            <person name="Zhu D."/>
            <person name="Lee S."/>
            <person name="Bess C."/>
            <person name="Blankenburg K."/>
            <person name="Forbes L."/>
            <person name="Fu Q."/>
            <person name="Gubbala S."/>
            <person name="Hirani K."/>
            <person name="Jayaseelan J.C."/>
            <person name="Lara F."/>
            <person name="Munidasa M."/>
            <person name="Palculict T."/>
            <person name="Patil S."/>
            <person name="Pu L.-L."/>
            <person name="Saada N."/>
            <person name="Tang L."/>
            <person name="Weissenberger G."/>
            <person name="Zhu Y."/>
            <person name="Hemphill L."/>
            <person name="Shang Y."/>
            <person name="Youmans B."/>
            <person name="Ayvaz T."/>
            <person name="Ross M."/>
            <person name="Santibanez J."/>
            <person name="Aqrawi P."/>
            <person name="Gross S."/>
            <person name="Joshi V."/>
            <person name="Fowler G."/>
            <person name="Nazareth L."/>
            <person name="Reid J."/>
            <person name="Worley K."/>
            <person name="Petrosino J."/>
            <person name="Highlander S."/>
            <person name="Gibbs R."/>
        </authorList>
    </citation>
    <scope>NUCLEOTIDE SEQUENCE [LARGE SCALE GENOMIC DNA]</scope>
    <source>
        <strain evidence="3 4">ATCC 49175</strain>
    </source>
</reference>
<dbReference type="InterPro" id="IPR050879">
    <property type="entry name" value="Acyltransferase_3"/>
</dbReference>
<feature type="transmembrane region" description="Helical" evidence="1">
    <location>
        <begin position="206"/>
        <end position="225"/>
    </location>
</feature>